<feature type="non-terminal residue" evidence="4">
    <location>
        <position position="518"/>
    </location>
</feature>
<gene>
    <name evidence="4" type="ORF">TSOC_014154</name>
</gene>
<organism evidence="4 5">
    <name type="scientific">Tetrabaena socialis</name>
    <dbReference type="NCBI Taxonomy" id="47790"/>
    <lineage>
        <taxon>Eukaryota</taxon>
        <taxon>Viridiplantae</taxon>
        <taxon>Chlorophyta</taxon>
        <taxon>core chlorophytes</taxon>
        <taxon>Chlorophyceae</taxon>
        <taxon>CS clade</taxon>
        <taxon>Chlamydomonadales</taxon>
        <taxon>Tetrabaenaceae</taxon>
        <taxon>Tetrabaena</taxon>
    </lineage>
</organism>
<comment type="similarity">
    <text evidence="1 2">Belongs to the RNase T2 family.</text>
</comment>
<sequence length="518" mass="52205">MAVSQAALRRADILPRENTVYRNSDLVNAIQDLYGVKPLVHCFGKALSEIWMCFDKDLKPFSCDASHEPGGCSELTIPPLDRSSGRRTGADAASSLDQPADASADASATAVATATAITPTATATSAAIATTTTTADVLPDTPIAIVSIGAAGGSFVDVDGSGDVAATSEGDSIFEVLSGVTQQQQQSLTGQLLQLLEAAGKDEGAARRAFEFASSHAADREGGNVVQEVVEEAERVSGAVQESSQGSDGVRAVSAADSQAVNAASSGPSNTVGAAEAASAALPADSSYAALSGAATAAAGLAGATDDVYGTDSTYVDWLPEYGEAQAEAQRPQQAQAATAGWARGVFQRPTELQQRAAFQQAGVQQQQGPWGVAQSLTALADSAAAALQGLAGRLGAALGQGPRPQIEPCYAADPTATASTTSTTGGVGSSTGPFVWQSKLRQGGSAFSANEGEGGAGEPSGTLLLDGSSEEPVAVVSDGEGEMFWAVGGVVPQPGARPFDWTAFAQMVCVAVITVSL</sequence>
<dbReference type="Gene3D" id="3.90.730.10">
    <property type="entry name" value="Ribonuclease T2-like"/>
    <property type="match status" value="1"/>
</dbReference>
<dbReference type="GO" id="GO:0003723">
    <property type="term" value="F:RNA binding"/>
    <property type="evidence" value="ECO:0007669"/>
    <property type="project" value="InterPro"/>
</dbReference>
<proteinExistence type="inferred from homology"/>
<name>A0A2J7ZIG0_9CHLO</name>
<feature type="compositionally biased region" description="Low complexity" evidence="3">
    <location>
        <begin position="90"/>
        <end position="101"/>
    </location>
</feature>
<evidence type="ECO:0000256" key="2">
    <source>
        <dbReference type="RuleBase" id="RU004328"/>
    </source>
</evidence>
<feature type="region of interest" description="Disordered" evidence="3">
    <location>
        <begin position="66"/>
        <end position="101"/>
    </location>
</feature>
<keyword evidence="5" id="KW-1185">Reference proteome</keyword>
<dbReference type="AlphaFoldDB" id="A0A2J7ZIG0"/>
<dbReference type="Proteomes" id="UP000236333">
    <property type="component" value="Unassembled WGS sequence"/>
</dbReference>
<accession>A0A2J7ZIG0</accession>
<dbReference type="SUPFAM" id="SSF55895">
    <property type="entry name" value="Ribonuclease Rh-like"/>
    <property type="match status" value="1"/>
</dbReference>
<evidence type="ECO:0000256" key="3">
    <source>
        <dbReference type="SAM" id="MobiDB-lite"/>
    </source>
</evidence>
<comment type="caution">
    <text evidence="4">The sequence shown here is derived from an EMBL/GenBank/DDBJ whole genome shotgun (WGS) entry which is preliminary data.</text>
</comment>
<reference evidence="4 5" key="1">
    <citation type="journal article" date="2017" name="Mol. Biol. Evol.">
        <title>The 4-celled Tetrabaena socialis nuclear genome reveals the essential components for genetic control of cell number at the origin of multicellularity in the volvocine lineage.</title>
        <authorList>
            <person name="Featherston J."/>
            <person name="Arakaki Y."/>
            <person name="Hanschen E.R."/>
            <person name="Ferris P.J."/>
            <person name="Michod R.E."/>
            <person name="Olson B.J.S.C."/>
            <person name="Nozaki H."/>
            <person name="Durand P.M."/>
        </authorList>
    </citation>
    <scope>NUCLEOTIDE SEQUENCE [LARGE SCALE GENOMIC DNA]</scope>
    <source>
        <strain evidence="4 5">NIES-571</strain>
    </source>
</reference>
<feature type="region of interest" description="Disordered" evidence="3">
    <location>
        <begin position="446"/>
        <end position="471"/>
    </location>
</feature>
<protein>
    <submittedName>
        <fullName evidence="4">Uncharacterized protein</fullName>
    </submittedName>
</protein>
<evidence type="ECO:0000256" key="1">
    <source>
        <dbReference type="ARBA" id="ARBA00007469"/>
    </source>
</evidence>
<dbReference type="InterPro" id="IPR001568">
    <property type="entry name" value="RNase_T2-like"/>
</dbReference>
<dbReference type="GO" id="GO:0033897">
    <property type="term" value="F:ribonuclease T2 activity"/>
    <property type="evidence" value="ECO:0007669"/>
    <property type="project" value="InterPro"/>
</dbReference>
<dbReference type="OrthoDB" id="435754at2759"/>
<dbReference type="InterPro" id="IPR036430">
    <property type="entry name" value="RNase_T2-like_sf"/>
</dbReference>
<dbReference type="EMBL" id="PGGS01001766">
    <property type="protein sequence ID" value="PNH00044.1"/>
    <property type="molecule type" value="Genomic_DNA"/>
</dbReference>
<evidence type="ECO:0000313" key="5">
    <source>
        <dbReference type="Proteomes" id="UP000236333"/>
    </source>
</evidence>
<dbReference type="Pfam" id="PF00445">
    <property type="entry name" value="Ribonuclease_T2"/>
    <property type="match status" value="1"/>
</dbReference>
<evidence type="ECO:0000313" key="4">
    <source>
        <dbReference type="EMBL" id="PNH00044.1"/>
    </source>
</evidence>